<evidence type="ECO:0000256" key="1">
    <source>
        <dbReference type="SAM" id="MobiDB-lite"/>
    </source>
</evidence>
<keyword evidence="2" id="KW-0812">Transmembrane</keyword>
<feature type="transmembrane region" description="Helical" evidence="2">
    <location>
        <begin position="117"/>
        <end position="141"/>
    </location>
</feature>
<evidence type="ECO:0000313" key="4">
    <source>
        <dbReference type="Proteomes" id="UP001054837"/>
    </source>
</evidence>
<sequence>MVSSRKNPMHVRKRSPKIASLYPDKRGPKAVKMILRGELWKTIRINLREKRDKAKISKRAVKANENMKKRGLVKLQSRYPLTIWSRKNIFSPRKGLYEHQDKSLSRTFSRQSGQFRWIYSLPFSLFFPPTILAFSSGVVSFHCQGRFILRDARERTAFDVN</sequence>
<name>A0AAV4R3Y6_9ARAC</name>
<comment type="caution">
    <text evidence="3">The sequence shown here is derived from an EMBL/GenBank/DDBJ whole genome shotgun (WGS) entry which is preliminary data.</text>
</comment>
<evidence type="ECO:0000256" key="2">
    <source>
        <dbReference type="SAM" id="Phobius"/>
    </source>
</evidence>
<dbReference type="EMBL" id="BPLQ01005716">
    <property type="protein sequence ID" value="GIY16633.1"/>
    <property type="molecule type" value="Genomic_DNA"/>
</dbReference>
<dbReference type="AlphaFoldDB" id="A0AAV4R3Y6"/>
<gene>
    <name evidence="3" type="ORF">CDAR_599181</name>
</gene>
<feature type="compositionally biased region" description="Basic residues" evidence="1">
    <location>
        <begin position="7"/>
        <end position="16"/>
    </location>
</feature>
<keyword evidence="2" id="KW-0472">Membrane</keyword>
<reference evidence="3 4" key="1">
    <citation type="submission" date="2021-06" db="EMBL/GenBank/DDBJ databases">
        <title>Caerostris darwini draft genome.</title>
        <authorList>
            <person name="Kono N."/>
            <person name="Arakawa K."/>
        </authorList>
    </citation>
    <scope>NUCLEOTIDE SEQUENCE [LARGE SCALE GENOMIC DNA]</scope>
</reference>
<proteinExistence type="predicted"/>
<dbReference type="Proteomes" id="UP001054837">
    <property type="component" value="Unassembled WGS sequence"/>
</dbReference>
<organism evidence="3 4">
    <name type="scientific">Caerostris darwini</name>
    <dbReference type="NCBI Taxonomy" id="1538125"/>
    <lineage>
        <taxon>Eukaryota</taxon>
        <taxon>Metazoa</taxon>
        <taxon>Ecdysozoa</taxon>
        <taxon>Arthropoda</taxon>
        <taxon>Chelicerata</taxon>
        <taxon>Arachnida</taxon>
        <taxon>Araneae</taxon>
        <taxon>Araneomorphae</taxon>
        <taxon>Entelegynae</taxon>
        <taxon>Araneoidea</taxon>
        <taxon>Araneidae</taxon>
        <taxon>Caerostris</taxon>
    </lineage>
</organism>
<feature type="region of interest" description="Disordered" evidence="1">
    <location>
        <begin position="1"/>
        <end position="20"/>
    </location>
</feature>
<protein>
    <submittedName>
        <fullName evidence="3">Uncharacterized protein</fullName>
    </submittedName>
</protein>
<keyword evidence="2" id="KW-1133">Transmembrane helix</keyword>
<keyword evidence="4" id="KW-1185">Reference proteome</keyword>
<accession>A0AAV4R3Y6</accession>
<evidence type="ECO:0000313" key="3">
    <source>
        <dbReference type="EMBL" id="GIY16633.1"/>
    </source>
</evidence>